<evidence type="ECO:0000313" key="9">
    <source>
        <dbReference type="EMBL" id="MDT0596231.1"/>
    </source>
</evidence>
<dbReference type="NCBIfam" id="NF008744">
    <property type="entry name" value="PRK11776.1"/>
    <property type="match status" value="1"/>
</dbReference>
<dbReference type="InterPro" id="IPR011545">
    <property type="entry name" value="DEAD/DEAH_box_helicase_dom"/>
</dbReference>
<keyword evidence="4 6" id="KW-0067">ATP-binding</keyword>
<feature type="domain" description="Helicase C-terminal" evidence="8">
    <location>
        <begin position="235"/>
        <end position="400"/>
    </location>
</feature>
<dbReference type="InterPro" id="IPR027417">
    <property type="entry name" value="P-loop_NTPase"/>
</dbReference>
<dbReference type="PANTHER" id="PTHR47959:SF1">
    <property type="entry name" value="ATP-DEPENDENT RNA HELICASE DBPA"/>
    <property type="match status" value="1"/>
</dbReference>
<dbReference type="CDD" id="cd18787">
    <property type="entry name" value="SF2_C_DEAD"/>
    <property type="match status" value="1"/>
</dbReference>
<gene>
    <name evidence="9" type="primary">dbpA</name>
    <name evidence="9" type="ORF">RM552_15355</name>
</gene>
<evidence type="ECO:0000256" key="3">
    <source>
        <dbReference type="ARBA" id="ARBA00022806"/>
    </source>
</evidence>
<evidence type="ECO:0000259" key="8">
    <source>
        <dbReference type="PROSITE" id="PS51194"/>
    </source>
</evidence>
<feature type="domain" description="Helicase ATP-binding" evidence="7">
    <location>
        <begin position="43"/>
        <end position="225"/>
    </location>
</feature>
<dbReference type="InterPro" id="IPR014001">
    <property type="entry name" value="Helicase_ATP-bd"/>
</dbReference>
<dbReference type="InterPro" id="IPR012677">
    <property type="entry name" value="Nucleotide-bd_a/b_plait_sf"/>
</dbReference>
<name>A0ABU2ZVG5_9ALTE</name>
<dbReference type="PROSITE" id="PS00039">
    <property type="entry name" value="DEAD_ATP_HELICASE"/>
    <property type="match status" value="1"/>
</dbReference>
<evidence type="ECO:0000256" key="2">
    <source>
        <dbReference type="ARBA" id="ARBA00022801"/>
    </source>
</evidence>
<evidence type="ECO:0000259" key="7">
    <source>
        <dbReference type="PROSITE" id="PS51192"/>
    </source>
</evidence>
<accession>A0ABU2ZVG5</accession>
<protein>
    <submittedName>
        <fullName evidence="9">ATP-dependent RNA helicase DbpA</fullName>
        <ecNumber evidence="9">3.6.4.13</ecNumber>
    </submittedName>
</protein>
<dbReference type="SMART" id="SM00487">
    <property type="entry name" value="DEXDc"/>
    <property type="match status" value="1"/>
</dbReference>
<dbReference type="Gene3D" id="3.40.50.300">
    <property type="entry name" value="P-loop containing nucleotide triphosphate hydrolases"/>
    <property type="match status" value="2"/>
</dbReference>
<dbReference type="PROSITE" id="PS51194">
    <property type="entry name" value="HELICASE_CTER"/>
    <property type="match status" value="1"/>
</dbReference>
<organism evidence="9 10">
    <name type="scientific">Glaciecola petra</name>
    <dbReference type="NCBI Taxonomy" id="3075602"/>
    <lineage>
        <taxon>Bacteria</taxon>
        <taxon>Pseudomonadati</taxon>
        <taxon>Pseudomonadota</taxon>
        <taxon>Gammaproteobacteria</taxon>
        <taxon>Alteromonadales</taxon>
        <taxon>Alteromonadaceae</taxon>
        <taxon>Glaciecola</taxon>
    </lineage>
</organism>
<evidence type="ECO:0000256" key="6">
    <source>
        <dbReference type="RuleBase" id="RU000492"/>
    </source>
</evidence>
<proteinExistence type="inferred from homology"/>
<dbReference type="Pfam" id="PF00270">
    <property type="entry name" value="DEAD"/>
    <property type="match status" value="1"/>
</dbReference>
<sequence length="479" mass="53003">MTPNNTQQNEASTFQSLSLPLPINKALADLKYTQLTTTQTASLPYLLQNKDIAVKAKTGSGKTLAFSISLLTGLLEQADDMGETNTSNKTSIYGLVLCPTRELAQQVAEQIRLLAKHIPNTKVSSFVGGVAIGPQIASLVHTPDIVVGTPGRIMDLIRKGKLKVENVQKLVLDEADRILDMGFSDQMEWILKALPKQRHSMLFSATYGGAIERLTKQYLRQAGIVEVENTEQHSQISQLAYVLQDNRLEQGVSAVLTHHQPRSCMIFCQTKVHTQNLCNELQHLGFSALTIHGDLTQFERQRVLTQFALQCCNVLVATDVAARGLDLEQVELVINAQIAESSETHTHRVGRTGRAEHSGTAITLIEESQKAALERITHETESKIPIKHIQALRFHANRIVLPAHECVMVDGGKKQKISKGDLLGALIKQAGVPKEDIGKMQVTHDKCYIAIKQRSVKKALGHFREHRVKGKSLRARKLK</sequence>
<comment type="similarity">
    <text evidence="5 6">Belongs to the DEAD box helicase family.</text>
</comment>
<dbReference type="InterPro" id="IPR000629">
    <property type="entry name" value="RNA-helicase_DEAD-box_CS"/>
</dbReference>
<keyword evidence="10" id="KW-1185">Reference proteome</keyword>
<evidence type="ECO:0000256" key="1">
    <source>
        <dbReference type="ARBA" id="ARBA00022741"/>
    </source>
</evidence>
<dbReference type="GO" id="GO:0016787">
    <property type="term" value="F:hydrolase activity"/>
    <property type="evidence" value="ECO:0007669"/>
    <property type="project" value="UniProtKB-KW"/>
</dbReference>
<dbReference type="EC" id="3.6.4.13" evidence="9"/>
<dbReference type="Proteomes" id="UP001253545">
    <property type="component" value="Unassembled WGS sequence"/>
</dbReference>
<dbReference type="SUPFAM" id="SSF52540">
    <property type="entry name" value="P-loop containing nucleoside triphosphate hydrolases"/>
    <property type="match status" value="1"/>
</dbReference>
<dbReference type="InterPro" id="IPR044742">
    <property type="entry name" value="DEAD/DEAH_RhlB"/>
</dbReference>
<dbReference type="Pfam" id="PF03880">
    <property type="entry name" value="DbpA"/>
    <property type="match status" value="1"/>
</dbReference>
<evidence type="ECO:0000313" key="10">
    <source>
        <dbReference type="Proteomes" id="UP001253545"/>
    </source>
</evidence>
<keyword evidence="1 6" id="KW-0547">Nucleotide-binding</keyword>
<comment type="caution">
    <text evidence="9">The sequence shown here is derived from an EMBL/GenBank/DDBJ whole genome shotgun (WGS) entry which is preliminary data.</text>
</comment>
<dbReference type="InterPro" id="IPR001650">
    <property type="entry name" value="Helicase_C-like"/>
</dbReference>
<dbReference type="RefSeq" id="WP_311369750.1">
    <property type="nucleotide sequence ID" value="NZ_JAVRHX010000005.1"/>
</dbReference>
<keyword evidence="2 6" id="KW-0378">Hydrolase</keyword>
<dbReference type="PROSITE" id="PS51192">
    <property type="entry name" value="HELICASE_ATP_BIND_1"/>
    <property type="match status" value="1"/>
</dbReference>
<evidence type="ECO:0000256" key="4">
    <source>
        <dbReference type="ARBA" id="ARBA00022840"/>
    </source>
</evidence>
<reference evidence="9 10" key="1">
    <citation type="submission" date="2023-09" db="EMBL/GenBank/DDBJ databases">
        <authorList>
            <person name="Rey-Velasco X."/>
        </authorList>
    </citation>
    <scope>NUCLEOTIDE SEQUENCE [LARGE SCALE GENOMIC DNA]</scope>
    <source>
        <strain evidence="9 10">P117</strain>
    </source>
</reference>
<dbReference type="Gene3D" id="3.30.70.330">
    <property type="match status" value="1"/>
</dbReference>
<dbReference type="EMBL" id="JAVRHX010000005">
    <property type="protein sequence ID" value="MDT0596231.1"/>
    <property type="molecule type" value="Genomic_DNA"/>
</dbReference>
<dbReference type="GO" id="GO:0003724">
    <property type="term" value="F:RNA helicase activity"/>
    <property type="evidence" value="ECO:0007669"/>
    <property type="project" value="UniProtKB-EC"/>
</dbReference>
<evidence type="ECO:0000256" key="5">
    <source>
        <dbReference type="ARBA" id="ARBA00038437"/>
    </source>
</evidence>
<keyword evidence="3 6" id="KW-0347">Helicase</keyword>
<dbReference type="PANTHER" id="PTHR47959">
    <property type="entry name" value="ATP-DEPENDENT RNA HELICASE RHLE-RELATED"/>
    <property type="match status" value="1"/>
</dbReference>
<dbReference type="InterPro" id="IPR005580">
    <property type="entry name" value="DbpA/CsdA_RNA-bd_dom"/>
</dbReference>
<dbReference type="SMART" id="SM00490">
    <property type="entry name" value="HELICc"/>
    <property type="match status" value="1"/>
</dbReference>
<dbReference type="InterPro" id="IPR050079">
    <property type="entry name" value="DEAD_box_RNA_helicase"/>
</dbReference>
<dbReference type="CDD" id="cd00268">
    <property type="entry name" value="DEADc"/>
    <property type="match status" value="1"/>
</dbReference>
<dbReference type="Pfam" id="PF00271">
    <property type="entry name" value="Helicase_C"/>
    <property type="match status" value="1"/>
</dbReference>